<dbReference type="InterPro" id="IPR029068">
    <property type="entry name" value="Glyas_Bleomycin-R_OHBP_Dase"/>
</dbReference>
<dbReference type="GO" id="GO:0016829">
    <property type="term" value="F:lyase activity"/>
    <property type="evidence" value="ECO:0007669"/>
    <property type="project" value="UniProtKB-KW"/>
</dbReference>
<dbReference type="RefSeq" id="WP_197443813.1">
    <property type="nucleotide sequence ID" value="NZ_CP036275.1"/>
</dbReference>
<gene>
    <name evidence="2" type="ORF">Mal4_51590</name>
</gene>
<evidence type="ECO:0000313" key="2">
    <source>
        <dbReference type="EMBL" id="QDU40799.1"/>
    </source>
</evidence>
<protein>
    <submittedName>
        <fullName evidence="2">Putative lyase</fullName>
    </submittedName>
</protein>
<evidence type="ECO:0000313" key="3">
    <source>
        <dbReference type="Proteomes" id="UP000320496"/>
    </source>
</evidence>
<keyword evidence="2" id="KW-0456">Lyase</keyword>
<dbReference type="Pfam" id="PF00903">
    <property type="entry name" value="Glyoxalase"/>
    <property type="match status" value="1"/>
</dbReference>
<dbReference type="AlphaFoldDB" id="A0A517ZEC3"/>
<dbReference type="SUPFAM" id="SSF54593">
    <property type="entry name" value="Glyoxalase/Bleomycin resistance protein/Dihydroxybiphenyl dioxygenase"/>
    <property type="match status" value="1"/>
</dbReference>
<dbReference type="PROSITE" id="PS51819">
    <property type="entry name" value="VOC"/>
    <property type="match status" value="1"/>
</dbReference>
<proteinExistence type="predicted"/>
<name>A0A517ZEC3_9PLAN</name>
<evidence type="ECO:0000259" key="1">
    <source>
        <dbReference type="PROSITE" id="PS51819"/>
    </source>
</evidence>
<organism evidence="2 3">
    <name type="scientific">Maioricimonas rarisocia</name>
    <dbReference type="NCBI Taxonomy" id="2528026"/>
    <lineage>
        <taxon>Bacteria</taxon>
        <taxon>Pseudomonadati</taxon>
        <taxon>Planctomycetota</taxon>
        <taxon>Planctomycetia</taxon>
        <taxon>Planctomycetales</taxon>
        <taxon>Planctomycetaceae</taxon>
        <taxon>Maioricimonas</taxon>
    </lineage>
</organism>
<dbReference type="EMBL" id="CP036275">
    <property type="protein sequence ID" value="QDU40799.1"/>
    <property type="molecule type" value="Genomic_DNA"/>
</dbReference>
<dbReference type="PANTHER" id="PTHR33993">
    <property type="entry name" value="GLYOXALASE-RELATED"/>
    <property type="match status" value="1"/>
</dbReference>
<dbReference type="Proteomes" id="UP000320496">
    <property type="component" value="Chromosome"/>
</dbReference>
<sequence length="128" mass="14176">MLTFDYGVVFVSDMQRAIAFYRDVLGLTLRFESPEWTEFDTPGCTFALHQTPSPALVAPPGDINPAGQCHPGFTVDDIDRYHERLMSHGVTCLRPPTLEEYGRKLAKYVDPDGLHFTLNQPPAGGPPA</sequence>
<feature type="domain" description="VOC" evidence="1">
    <location>
        <begin position="3"/>
        <end position="121"/>
    </location>
</feature>
<dbReference type="Gene3D" id="3.10.180.10">
    <property type="entry name" value="2,3-Dihydroxybiphenyl 1,2-Dioxygenase, domain 1"/>
    <property type="match status" value="1"/>
</dbReference>
<dbReference type="KEGG" id="mri:Mal4_51590"/>
<dbReference type="InterPro" id="IPR052164">
    <property type="entry name" value="Anthracycline_SecMetBiosynth"/>
</dbReference>
<reference evidence="2 3" key="1">
    <citation type="submission" date="2019-02" db="EMBL/GenBank/DDBJ databases">
        <title>Deep-cultivation of Planctomycetes and their phenomic and genomic characterization uncovers novel biology.</title>
        <authorList>
            <person name="Wiegand S."/>
            <person name="Jogler M."/>
            <person name="Boedeker C."/>
            <person name="Pinto D."/>
            <person name="Vollmers J."/>
            <person name="Rivas-Marin E."/>
            <person name="Kohn T."/>
            <person name="Peeters S.H."/>
            <person name="Heuer A."/>
            <person name="Rast P."/>
            <person name="Oberbeckmann S."/>
            <person name="Bunk B."/>
            <person name="Jeske O."/>
            <person name="Meyerdierks A."/>
            <person name="Storesund J.E."/>
            <person name="Kallscheuer N."/>
            <person name="Luecker S."/>
            <person name="Lage O.M."/>
            <person name="Pohl T."/>
            <person name="Merkel B.J."/>
            <person name="Hornburger P."/>
            <person name="Mueller R.-W."/>
            <person name="Bruemmer F."/>
            <person name="Labrenz M."/>
            <person name="Spormann A.M."/>
            <person name="Op den Camp H."/>
            <person name="Overmann J."/>
            <person name="Amann R."/>
            <person name="Jetten M.S.M."/>
            <person name="Mascher T."/>
            <person name="Medema M.H."/>
            <person name="Devos D.P."/>
            <person name="Kaster A.-K."/>
            <person name="Ovreas L."/>
            <person name="Rohde M."/>
            <person name="Galperin M.Y."/>
            <person name="Jogler C."/>
        </authorList>
    </citation>
    <scope>NUCLEOTIDE SEQUENCE [LARGE SCALE GENOMIC DNA]</scope>
    <source>
        <strain evidence="2 3">Mal4</strain>
    </source>
</reference>
<accession>A0A517ZEC3</accession>
<keyword evidence="3" id="KW-1185">Reference proteome</keyword>
<dbReference type="InterPro" id="IPR004360">
    <property type="entry name" value="Glyas_Fos-R_dOase_dom"/>
</dbReference>
<dbReference type="InterPro" id="IPR037523">
    <property type="entry name" value="VOC_core"/>
</dbReference>